<dbReference type="Pfam" id="PF16193">
    <property type="entry name" value="AAA_assoc_2"/>
    <property type="match status" value="1"/>
</dbReference>
<feature type="domain" description="AAA C-terminal" evidence="2">
    <location>
        <begin position="8"/>
        <end position="73"/>
    </location>
</feature>
<feature type="compositionally biased region" description="Polar residues" evidence="1">
    <location>
        <begin position="100"/>
        <end position="112"/>
    </location>
</feature>
<dbReference type="EMBL" id="JAESJJ010000012">
    <property type="protein sequence ID" value="MBL3609217.1"/>
    <property type="molecule type" value="Genomic_DNA"/>
</dbReference>
<dbReference type="InterPro" id="IPR051314">
    <property type="entry name" value="AAA_ATPase_RarA/MGS1/WRNIP1"/>
</dbReference>
<keyword evidence="4" id="KW-1185">Reference proteome</keyword>
<evidence type="ECO:0000256" key="1">
    <source>
        <dbReference type="SAM" id="MobiDB-lite"/>
    </source>
</evidence>
<feature type="region of interest" description="Disordered" evidence="1">
    <location>
        <begin position="31"/>
        <end position="59"/>
    </location>
</feature>
<dbReference type="SUPFAM" id="SSF48019">
    <property type="entry name" value="post-AAA+ oligomerization domain-like"/>
    <property type="match status" value="1"/>
</dbReference>
<sequence>MPPEQGQSINGRSGGAAPRALTILESLALGHPSRPAGLTEEVSDEVRASGAVNDDRTGDRHHDVISAFSKSMRGPDPDATRHRLARQIPAGADPRVIAQRTLSHVSGDQSSGEGDVRQNRMFCNTAHRGLRETTVFAWPARNRTWHPISERSGSTAALP</sequence>
<evidence type="ECO:0000313" key="4">
    <source>
        <dbReference type="Proteomes" id="UP000604473"/>
    </source>
</evidence>
<dbReference type="Gene3D" id="1.20.272.10">
    <property type="match status" value="1"/>
</dbReference>
<dbReference type="InterPro" id="IPR008921">
    <property type="entry name" value="DNA_pol3_clamp-load_cplx_C"/>
</dbReference>
<evidence type="ECO:0000259" key="2">
    <source>
        <dbReference type="Pfam" id="PF16193"/>
    </source>
</evidence>
<name>A0ABS1RUN4_RHOSU</name>
<reference evidence="3 4" key="1">
    <citation type="submission" date="2021-01" db="EMBL/GenBank/DDBJ databases">
        <title>Draft genomes of Rhodovulum sulfidophilum.</title>
        <authorList>
            <person name="Guzman M.S."/>
        </authorList>
    </citation>
    <scope>NUCLEOTIDE SEQUENCE [LARGE SCALE GENOMIC DNA]</scope>
    <source>
        <strain evidence="3 4">AB35</strain>
    </source>
</reference>
<protein>
    <recommendedName>
        <fullName evidence="2">AAA C-terminal domain-containing protein</fullName>
    </recommendedName>
</protein>
<dbReference type="Proteomes" id="UP000604473">
    <property type="component" value="Unassembled WGS sequence"/>
</dbReference>
<feature type="region of interest" description="Disordered" evidence="1">
    <location>
        <begin position="89"/>
        <end position="118"/>
    </location>
</feature>
<dbReference type="PANTHER" id="PTHR13779:SF7">
    <property type="entry name" value="ATPASE WRNIP1"/>
    <property type="match status" value="1"/>
</dbReference>
<dbReference type="InterPro" id="IPR032423">
    <property type="entry name" value="AAA_assoc_2"/>
</dbReference>
<dbReference type="PANTHER" id="PTHR13779">
    <property type="entry name" value="WERNER HELICASE-INTERACTING PROTEIN 1 FAMILY MEMBER"/>
    <property type="match status" value="1"/>
</dbReference>
<evidence type="ECO:0000313" key="3">
    <source>
        <dbReference type="EMBL" id="MBL3609217.1"/>
    </source>
</evidence>
<accession>A0ABS1RUN4</accession>
<dbReference type="RefSeq" id="WP_202249181.1">
    <property type="nucleotide sequence ID" value="NZ_JAESJJ010000012.1"/>
</dbReference>
<comment type="caution">
    <text evidence="3">The sequence shown here is derived from an EMBL/GenBank/DDBJ whole genome shotgun (WGS) entry which is preliminary data.</text>
</comment>
<proteinExistence type="predicted"/>
<gene>
    <name evidence="3" type="ORF">JMM60_10485</name>
</gene>
<organism evidence="3 4">
    <name type="scientific">Rhodovulum sulfidophilum</name>
    <name type="common">Rhodobacter sulfidophilus</name>
    <dbReference type="NCBI Taxonomy" id="35806"/>
    <lineage>
        <taxon>Bacteria</taxon>
        <taxon>Pseudomonadati</taxon>
        <taxon>Pseudomonadota</taxon>
        <taxon>Alphaproteobacteria</taxon>
        <taxon>Rhodobacterales</taxon>
        <taxon>Paracoccaceae</taxon>
        <taxon>Rhodovulum</taxon>
    </lineage>
</organism>